<dbReference type="AlphaFoldDB" id="A0A9D2EM10"/>
<name>A0A9D2EM10_9FIRM</name>
<sequence>MKADKMIEKLIKKTVYVVDPLPEKVPKKSRGQYFEVEYFWHESGEAEKICRKFERIILKLNCYYDMDVKFKGKCTKNPSPKKMQSWIRKCVSGKKDYMNILLNDGEAMIILNEDDTILSVYNPDETLLALLEKLAAAEGLFVRKIWDVE</sequence>
<dbReference type="EMBL" id="DXBR01000089">
    <property type="protein sequence ID" value="HIZ40184.1"/>
    <property type="molecule type" value="Genomic_DNA"/>
</dbReference>
<organism evidence="1 2">
    <name type="scientific">Candidatus Anaerobutyricum stercoris</name>
    <dbReference type="NCBI Taxonomy" id="2838457"/>
    <lineage>
        <taxon>Bacteria</taxon>
        <taxon>Bacillati</taxon>
        <taxon>Bacillota</taxon>
        <taxon>Clostridia</taxon>
        <taxon>Lachnospirales</taxon>
        <taxon>Lachnospiraceae</taxon>
        <taxon>Anaerobutyricum</taxon>
    </lineage>
</organism>
<accession>A0A9D2EM10</accession>
<comment type="caution">
    <text evidence="1">The sequence shown here is derived from an EMBL/GenBank/DDBJ whole genome shotgun (WGS) entry which is preliminary data.</text>
</comment>
<reference evidence="1" key="1">
    <citation type="journal article" date="2021" name="PeerJ">
        <title>Extensive microbial diversity within the chicken gut microbiome revealed by metagenomics and culture.</title>
        <authorList>
            <person name="Gilroy R."/>
            <person name="Ravi A."/>
            <person name="Getino M."/>
            <person name="Pursley I."/>
            <person name="Horton D.L."/>
            <person name="Alikhan N.F."/>
            <person name="Baker D."/>
            <person name="Gharbi K."/>
            <person name="Hall N."/>
            <person name="Watson M."/>
            <person name="Adriaenssens E.M."/>
            <person name="Foster-Nyarko E."/>
            <person name="Jarju S."/>
            <person name="Secka A."/>
            <person name="Antonio M."/>
            <person name="Oren A."/>
            <person name="Chaudhuri R.R."/>
            <person name="La Ragione R."/>
            <person name="Hildebrand F."/>
            <person name="Pallen M.J."/>
        </authorList>
    </citation>
    <scope>NUCLEOTIDE SEQUENCE</scope>
    <source>
        <strain evidence="1">CHK179-28034</strain>
    </source>
</reference>
<gene>
    <name evidence="1" type="ORF">H9968_09770</name>
</gene>
<proteinExistence type="predicted"/>
<evidence type="ECO:0000313" key="2">
    <source>
        <dbReference type="Proteomes" id="UP000824049"/>
    </source>
</evidence>
<evidence type="ECO:0000313" key="1">
    <source>
        <dbReference type="EMBL" id="HIZ40184.1"/>
    </source>
</evidence>
<reference evidence="1" key="2">
    <citation type="submission" date="2021-04" db="EMBL/GenBank/DDBJ databases">
        <authorList>
            <person name="Gilroy R."/>
        </authorList>
    </citation>
    <scope>NUCLEOTIDE SEQUENCE</scope>
    <source>
        <strain evidence="1">CHK179-28034</strain>
    </source>
</reference>
<protein>
    <submittedName>
        <fullName evidence="1">Uncharacterized protein</fullName>
    </submittedName>
</protein>
<dbReference type="Proteomes" id="UP000824049">
    <property type="component" value="Unassembled WGS sequence"/>
</dbReference>